<accession>A0A5J4K4M0</accession>
<dbReference type="AlphaFoldDB" id="A0A5J4K4M0"/>
<comment type="caution">
    <text evidence="1">The sequence shown here is derived from an EMBL/GenBank/DDBJ whole genome shotgun (WGS) entry which is preliminary data.</text>
</comment>
<organism evidence="1 2">
    <name type="scientific">Thermogemmatispora aurantia</name>
    <dbReference type="NCBI Taxonomy" id="2045279"/>
    <lineage>
        <taxon>Bacteria</taxon>
        <taxon>Bacillati</taxon>
        <taxon>Chloroflexota</taxon>
        <taxon>Ktedonobacteria</taxon>
        <taxon>Thermogemmatisporales</taxon>
        <taxon>Thermogemmatisporaceae</taxon>
        <taxon>Thermogemmatispora</taxon>
    </lineage>
</organism>
<proteinExistence type="predicted"/>
<protein>
    <submittedName>
        <fullName evidence="1">Uncharacterized protein</fullName>
    </submittedName>
</protein>
<sequence length="63" mass="6914">MASKLTSRATHSLGHYLDFTMSWSKESHNAVCLTEVDPLEDNRSCGVATLLPHALESLAIKKT</sequence>
<dbReference type="Proteomes" id="UP000334820">
    <property type="component" value="Unassembled WGS sequence"/>
</dbReference>
<evidence type="ECO:0000313" key="2">
    <source>
        <dbReference type="Proteomes" id="UP000334820"/>
    </source>
</evidence>
<keyword evidence="2" id="KW-1185">Reference proteome</keyword>
<evidence type="ECO:0000313" key="1">
    <source>
        <dbReference type="EMBL" id="GER82443.1"/>
    </source>
</evidence>
<reference evidence="1 2" key="1">
    <citation type="journal article" date="2019" name="Int. J. Syst. Evol. Microbiol.">
        <title>Thermogemmatispora aurantia sp. nov. and Thermogemmatispora argillosa sp. nov., within the class Ktedonobacteria, and emended description of the genus Thermogemmatispora.</title>
        <authorList>
            <person name="Zheng Y."/>
            <person name="Wang C.M."/>
            <person name="Sakai Y."/>
            <person name="Abe K."/>
            <person name="Yokota A."/>
            <person name="Yabe S."/>
        </authorList>
    </citation>
    <scope>NUCLEOTIDE SEQUENCE [LARGE SCALE GENOMIC DNA]</scope>
    <source>
        <strain evidence="1 2">A1-2</strain>
    </source>
</reference>
<dbReference type="EMBL" id="BKZV01000001">
    <property type="protein sequence ID" value="GER82443.1"/>
    <property type="molecule type" value="Genomic_DNA"/>
</dbReference>
<name>A0A5J4K4M0_9CHLR</name>
<gene>
    <name evidence="1" type="ORF">KTAU_10800</name>
</gene>